<accession>A0A834EKF2</accession>
<comment type="caution">
    <text evidence="2">The sequence shown here is derived from an EMBL/GenBank/DDBJ whole genome shotgun (WGS) entry which is preliminary data.</text>
</comment>
<feature type="domain" description="LRRK2 ANK repeat" evidence="1">
    <location>
        <begin position="1"/>
        <end position="86"/>
    </location>
</feature>
<dbReference type="Proteomes" id="UP000664940">
    <property type="component" value="Unassembled WGS sequence"/>
</dbReference>
<keyword evidence="2" id="KW-0808">Transferase</keyword>
<evidence type="ECO:0000313" key="3">
    <source>
        <dbReference type="Proteomes" id="UP000664940"/>
    </source>
</evidence>
<dbReference type="EMBL" id="JABVXQ010000003">
    <property type="protein sequence ID" value="KAF6120154.1"/>
    <property type="molecule type" value="Genomic_DNA"/>
</dbReference>
<evidence type="ECO:0000259" key="1">
    <source>
        <dbReference type="Pfam" id="PF23745"/>
    </source>
</evidence>
<protein>
    <submittedName>
        <fullName evidence="2">Leucine rich repeat kinase 2</fullName>
    </submittedName>
</protein>
<keyword evidence="2" id="KW-0418">Kinase</keyword>
<organism evidence="2 3">
    <name type="scientific">Phyllostomus discolor</name>
    <name type="common">pale spear-nosed bat</name>
    <dbReference type="NCBI Taxonomy" id="89673"/>
    <lineage>
        <taxon>Eukaryota</taxon>
        <taxon>Metazoa</taxon>
        <taxon>Chordata</taxon>
        <taxon>Craniata</taxon>
        <taxon>Vertebrata</taxon>
        <taxon>Euteleostomi</taxon>
        <taxon>Mammalia</taxon>
        <taxon>Eutheria</taxon>
        <taxon>Laurasiatheria</taxon>
        <taxon>Chiroptera</taxon>
        <taxon>Yangochiroptera</taxon>
        <taxon>Phyllostomidae</taxon>
        <taxon>Phyllostominae</taxon>
        <taxon>Phyllostomus</taxon>
    </lineage>
</organism>
<proteinExistence type="predicted"/>
<reference evidence="2 3" key="1">
    <citation type="journal article" date="2020" name="Nature">
        <title>Six reference-quality genomes reveal evolution of bat adaptations.</title>
        <authorList>
            <person name="Jebb D."/>
            <person name="Huang Z."/>
            <person name="Pippel M."/>
            <person name="Hughes G.M."/>
            <person name="Lavrichenko K."/>
            <person name="Devanna P."/>
            <person name="Winkler S."/>
            <person name="Jermiin L.S."/>
            <person name="Skirmuntt E.C."/>
            <person name="Katzourakis A."/>
            <person name="Burkitt-Gray L."/>
            <person name="Ray D.A."/>
            <person name="Sullivan K.A.M."/>
            <person name="Roscito J.G."/>
            <person name="Kirilenko B.M."/>
            <person name="Davalos L.M."/>
            <person name="Corthals A.P."/>
            <person name="Power M.L."/>
            <person name="Jones G."/>
            <person name="Ransome R.D."/>
            <person name="Dechmann D.K.N."/>
            <person name="Locatelli A.G."/>
            <person name="Puechmaille S.J."/>
            <person name="Fedrigo O."/>
            <person name="Jarvis E.D."/>
            <person name="Hiller M."/>
            <person name="Vernes S.C."/>
            <person name="Myers E.W."/>
            <person name="Teeling E.C."/>
        </authorList>
    </citation>
    <scope>NUCLEOTIDE SEQUENCE [LARGE SCALE GENOMIC DNA]</scope>
    <source>
        <strain evidence="2">Bat1K_MPI-CBG_1</strain>
    </source>
</reference>
<evidence type="ECO:0000313" key="2">
    <source>
        <dbReference type="EMBL" id="KAF6120154.1"/>
    </source>
</evidence>
<dbReference type="InterPro" id="IPR056593">
    <property type="entry name" value="ANK_LRRK2"/>
</dbReference>
<gene>
    <name evidence="2" type="ORF">HJG60_012436</name>
</gene>
<dbReference type="GO" id="GO:0016301">
    <property type="term" value="F:kinase activity"/>
    <property type="evidence" value="ECO:0007669"/>
    <property type="project" value="UniProtKB-KW"/>
</dbReference>
<sequence>MSSSIMEQKDQQLLNLCCKCFAKLAMDEELKCVMLERACDQNNSIMAECLLLLGADANRAKEGASLICQVNFQGDTFAFTLLTLLLCSYYLHPVFPHCRIYQYIAQVLVLCSTS</sequence>
<dbReference type="AlphaFoldDB" id="A0A834EKF2"/>
<dbReference type="Pfam" id="PF23745">
    <property type="entry name" value="ANK_LRRK2"/>
    <property type="match status" value="1"/>
</dbReference>
<name>A0A834EKF2_9CHIR</name>